<dbReference type="Proteomes" id="UP000217561">
    <property type="component" value="Unassembled WGS sequence"/>
</dbReference>
<accession>A0ABX4HTX2</accession>
<proteinExistence type="predicted"/>
<evidence type="ECO:0000313" key="1">
    <source>
        <dbReference type="EMBL" id="PBB06264.1"/>
    </source>
</evidence>
<gene>
    <name evidence="1" type="ORF">CKW00_04335</name>
</gene>
<dbReference type="SUPFAM" id="SSF110455">
    <property type="entry name" value="Toprim domain"/>
    <property type="match status" value="1"/>
</dbReference>
<name>A0ABX4HTX2_9BACI</name>
<dbReference type="Gene3D" id="3.40.1360.10">
    <property type="match status" value="1"/>
</dbReference>
<organism evidence="1 2">
    <name type="scientific">Salimicrobium humidisoli</name>
    <dbReference type="NCBI Taxonomy" id="2029857"/>
    <lineage>
        <taxon>Bacteria</taxon>
        <taxon>Bacillati</taxon>
        <taxon>Bacillota</taxon>
        <taxon>Bacilli</taxon>
        <taxon>Bacillales</taxon>
        <taxon>Bacillaceae</taxon>
        <taxon>Salimicrobium</taxon>
    </lineage>
</organism>
<dbReference type="PANTHER" id="PTHR39156">
    <property type="entry name" value="RIBONUCLEASE M5"/>
    <property type="match status" value="1"/>
</dbReference>
<sequence>MNEPILIVEGITDKKHIKKMLAQPLEIICTYGTLGLERLDELIYEYDLDHRNVYILVDEDYSGYRLREQFREELPHAVHLYTSKAYREVAATPEPELARMLAGYRFRIKPVYMM</sequence>
<protein>
    <submittedName>
        <fullName evidence="1">Topoisomerase</fullName>
    </submittedName>
</protein>
<evidence type="ECO:0000313" key="2">
    <source>
        <dbReference type="Proteomes" id="UP000217561"/>
    </source>
</evidence>
<dbReference type="EMBL" id="NSGH01000005">
    <property type="protein sequence ID" value="PBB06264.1"/>
    <property type="molecule type" value="Genomic_DNA"/>
</dbReference>
<dbReference type="RefSeq" id="WP_095821553.1">
    <property type="nucleotide sequence ID" value="NZ_NSGH01000005.1"/>
</dbReference>
<dbReference type="PANTHER" id="PTHR39156:SF2">
    <property type="entry name" value="DNA PRIMASE (BACTERIAL TYPE) AND SMALL PRIMASE-LIKE PROTEINS"/>
    <property type="match status" value="1"/>
</dbReference>
<keyword evidence="2" id="KW-1185">Reference proteome</keyword>
<reference evidence="1 2" key="1">
    <citation type="submission" date="2017-08" db="EMBL/GenBank/DDBJ databases">
        <title>Salimicrobium alkalisoli sp. nov., isolated from saline alkaline soil.</title>
        <authorList>
            <person name="Zhang G."/>
            <person name="Xiong Q."/>
        </authorList>
    </citation>
    <scope>NUCLEOTIDE SEQUENCE [LARGE SCALE GENOMIC DNA]</scope>
    <source>
        <strain evidence="1 2">WN024</strain>
    </source>
</reference>
<comment type="caution">
    <text evidence="1">The sequence shown here is derived from an EMBL/GenBank/DDBJ whole genome shotgun (WGS) entry which is preliminary data.</text>
</comment>